<evidence type="ECO:0000313" key="6">
    <source>
        <dbReference type="Proteomes" id="UP000246004"/>
    </source>
</evidence>
<dbReference type="EMBL" id="LWMS01000042">
    <property type="protein sequence ID" value="PWL07973.1"/>
    <property type="molecule type" value="Genomic_DNA"/>
</dbReference>
<dbReference type="AlphaFoldDB" id="A0A2A2HD96"/>
<evidence type="ECO:0000256" key="1">
    <source>
        <dbReference type="SAM" id="Phobius"/>
    </source>
</evidence>
<comment type="caution">
    <text evidence="3">The sequence shown here is derived from an EMBL/GenBank/DDBJ whole genome shotgun (WGS) entry which is preliminary data.</text>
</comment>
<reference evidence="4 6" key="1">
    <citation type="submission" date="2016-04" db="EMBL/GenBank/DDBJ databases">
        <title>Genome sequence of Methanosphaera cuniculi DSM 4103.</title>
        <authorList>
            <person name="Poehlein A."/>
            <person name="Seedorf H."/>
            <person name="Daniel R."/>
        </authorList>
    </citation>
    <scope>NUCLEOTIDE SEQUENCE [LARGE SCALE GENOMIC DNA]</scope>
    <source>
        <strain evidence="4 6">DSM 4103</strain>
    </source>
</reference>
<dbReference type="InterPro" id="IPR011674">
    <property type="entry name" value="DUF1616"/>
</dbReference>
<evidence type="ECO:0000313" key="4">
    <source>
        <dbReference type="EMBL" id="PWL07973.1"/>
    </source>
</evidence>
<dbReference type="EMBL" id="LMVN01000019">
    <property type="protein sequence ID" value="PAV07392.1"/>
    <property type="molecule type" value="Genomic_DNA"/>
</dbReference>
<evidence type="ECO:0000259" key="2">
    <source>
        <dbReference type="Pfam" id="PF07760"/>
    </source>
</evidence>
<feature type="domain" description="DUF1616" evidence="2">
    <location>
        <begin position="5"/>
        <end position="129"/>
    </location>
</feature>
<evidence type="ECO:0000313" key="3">
    <source>
        <dbReference type="EMBL" id="PAV07392.1"/>
    </source>
</evidence>
<keyword evidence="5" id="KW-1185">Reference proteome</keyword>
<dbReference type="Proteomes" id="UP000246004">
    <property type="component" value="Unassembled WGS sequence"/>
</dbReference>
<accession>A0A2A2HD96</accession>
<dbReference type="Proteomes" id="UP000217528">
    <property type="component" value="Unassembled WGS sequence"/>
</dbReference>
<proteinExistence type="predicted"/>
<organism evidence="3 5">
    <name type="scientific">Methanosphaera cuniculi</name>
    <dbReference type="NCBI Taxonomy" id="1077256"/>
    <lineage>
        <taxon>Archaea</taxon>
        <taxon>Methanobacteriati</taxon>
        <taxon>Methanobacteriota</taxon>
        <taxon>Methanomada group</taxon>
        <taxon>Methanobacteria</taxon>
        <taxon>Methanobacteriales</taxon>
        <taxon>Methanobacteriaceae</taxon>
        <taxon>Methanosphaera</taxon>
    </lineage>
</organism>
<protein>
    <recommendedName>
        <fullName evidence="2">DUF1616 domain-containing protein</fullName>
    </recommendedName>
</protein>
<dbReference type="Pfam" id="PF07760">
    <property type="entry name" value="DUF1616"/>
    <property type="match status" value="1"/>
</dbReference>
<reference evidence="3 5" key="2">
    <citation type="journal article" date="2017" name="BMC Genomics">
        <title>Genomic analysis of methanogenic archaea reveals a shift towards energy conservation.</title>
        <authorList>
            <person name="Gilmore S.P."/>
            <person name="Henske J.K."/>
            <person name="Sexton J.A."/>
            <person name="Solomon K.V."/>
            <person name="Seppala S."/>
            <person name="Yoo J.I."/>
            <person name="Huyett L.M."/>
            <person name="Pressman A."/>
            <person name="Cogan J.Z."/>
            <person name="Kivenson V."/>
            <person name="Peng X."/>
            <person name="Tan Y."/>
            <person name="Valentine D.L."/>
            <person name="O'Malley M.A."/>
        </authorList>
    </citation>
    <scope>NUCLEOTIDE SEQUENCE [LARGE SCALE GENOMIC DNA]</scope>
    <source>
        <strain evidence="3 5">1R-7</strain>
    </source>
</reference>
<evidence type="ECO:0000313" key="5">
    <source>
        <dbReference type="Proteomes" id="UP000217528"/>
    </source>
</evidence>
<keyword evidence="1" id="KW-1133">Transmembrane helix</keyword>
<keyword evidence="1" id="KW-0812">Transmembrane</keyword>
<feature type="transmembrane region" description="Helical" evidence="1">
    <location>
        <begin position="7"/>
        <end position="28"/>
    </location>
</feature>
<dbReference type="OrthoDB" id="82282at2157"/>
<name>A0A2A2HD96_9EURY</name>
<sequence>MKIVNKIIKAALIIILILAIVCVCYMVVNPNQGEGYTEFYILDHNNNTTDYPTNVSQYSIEKINIGIKNKENAKMNYTIVIKKDGYIQAMYNKTLQNDQEEITPYYLTSTSNIGDNQDLKIELYKGNTTSVYRTLKLKYNVV</sequence>
<gene>
    <name evidence="3" type="ORF">ASJ82_00685</name>
    <name evidence="4" type="ORF">MSCUN_12160</name>
</gene>
<keyword evidence="1" id="KW-0472">Membrane</keyword>
<dbReference type="RefSeq" id="WP_095608763.1">
    <property type="nucleotide sequence ID" value="NZ_CAUHCB010000002.1"/>
</dbReference>